<evidence type="ECO:0000259" key="1">
    <source>
        <dbReference type="PROSITE" id="PS50004"/>
    </source>
</evidence>
<dbReference type="SMART" id="SM00239">
    <property type="entry name" value="C2"/>
    <property type="match status" value="1"/>
</dbReference>
<comment type="caution">
    <text evidence="2">The sequence shown here is derived from an EMBL/GenBank/DDBJ whole genome shotgun (WGS) entry which is preliminary data.</text>
</comment>
<dbReference type="Pfam" id="PF00168">
    <property type="entry name" value="C2"/>
    <property type="match status" value="1"/>
</dbReference>
<reference evidence="2" key="1">
    <citation type="submission" date="2017-07" db="EMBL/GenBank/DDBJ databases">
        <title>Taro Niue Genome Assembly and Annotation.</title>
        <authorList>
            <person name="Atibalentja N."/>
            <person name="Keating K."/>
            <person name="Fields C.J."/>
        </authorList>
    </citation>
    <scope>NUCLEOTIDE SEQUENCE</scope>
    <source>
        <strain evidence="2">Niue_2</strain>
        <tissue evidence="2">Leaf</tissue>
    </source>
</reference>
<keyword evidence="3" id="KW-1185">Reference proteome</keyword>
<dbReference type="InterPro" id="IPR000008">
    <property type="entry name" value="C2_dom"/>
</dbReference>
<proteinExistence type="predicted"/>
<name>A0A843XEC3_COLES</name>
<dbReference type="OrthoDB" id="884464at2759"/>
<evidence type="ECO:0000313" key="2">
    <source>
        <dbReference type="EMBL" id="MQM17595.1"/>
    </source>
</evidence>
<accession>A0A843XEC3</accession>
<feature type="domain" description="C2" evidence="1">
    <location>
        <begin position="16"/>
        <end position="136"/>
    </location>
</feature>
<dbReference type="PANTHER" id="PTHR32246">
    <property type="entry name" value="INGRESSION PROTEIN FIC1"/>
    <property type="match status" value="1"/>
</dbReference>
<protein>
    <recommendedName>
        <fullName evidence="1">C2 domain-containing protein</fullName>
    </recommendedName>
</protein>
<dbReference type="CDD" id="cd04051">
    <property type="entry name" value="C2_SRC2_like"/>
    <property type="match status" value="1"/>
</dbReference>
<dbReference type="PANTHER" id="PTHR32246:SF17">
    <property type="entry name" value="BON1-ASSOCIATED PROTEIN 2"/>
    <property type="match status" value="1"/>
</dbReference>
<dbReference type="GO" id="GO:0006952">
    <property type="term" value="P:defense response"/>
    <property type="evidence" value="ECO:0007669"/>
    <property type="project" value="InterPro"/>
</dbReference>
<gene>
    <name evidence="2" type="ORF">Taro_050566</name>
</gene>
<dbReference type="Proteomes" id="UP000652761">
    <property type="component" value="Unassembled WGS sequence"/>
</dbReference>
<organism evidence="2 3">
    <name type="scientific">Colocasia esculenta</name>
    <name type="common">Wild taro</name>
    <name type="synonym">Arum esculentum</name>
    <dbReference type="NCBI Taxonomy" id="4460"/>
    <lineage>
        <taxon>Eukaryota</taxon>
        <taxon>Viridiplantae</taxon>
        <taxon>Streptophyta</taxon>
        <taxon>Embryophyta</taxon>
        <taxon>Tracheophyta</taxon>
        <taxon>Spermatophyta</taxon>
        <taxon>Magnoliopsida</taxon>
        <taxon>Liliopsida</taxon>
        <taxon>Araceae</taxon>
        <taxon>Aroideae</taxon>
        <taxon>Colocasieae</taxon>
        <taxon>Colocasia</taxon>
    </lineage>
</organism>
<dbReference type="SUPFAM" id="SSF49562">
    <property type="entry name" value="C2 domain (Calcium/lipid-binding domain, CaLB)"/>
    <property type="match status" value="1"/>
</dbReference>
<dbReference type="InterPro" id="IPR044750">
    <property type="entry name" value="C2_SRC2/BAP"/>
</dbReference>
<dbReference type="AlphaFoldDB" id="A0A843XEC3"/>
<dbReference type="EMBL" id="NMUH01007635">
    <property type="protein sequence ID" value="MQM17595.1"/>
    <property type="molecule type" value="Genomic_DNA"/>
</dbReference>
<sequence>MCLQIGFQATNLHNERERERDFGILTRREAEKEKLGTLEVTVISAEGLTLSSRPVKKNAFVTVSTDPHSHASTRLDTDGGSYPRWDEKLSLALPPAAGFLAVEVRCREGSRLHTVGSASIPASDFLGGVLPADYLHFLSYRLRDSRGERNGIVNLSIRVVQPPPPLWAPGKRQLDQVREVVALGIPVRHPGQYGAQINDGF</sequence>
<dbReference type="InterPro" id="IPR035892">
    <property type="entry name" value="C2_domain_sf"/>
</dbReference>
<dbReference type="PROSITE" id="PS50004">
    <property type="entry name" value="C2"/>
    <property type="match status" value="1"/>
</dbReference>
<evidence type="ECO:0000313" key="3">
    <source>
        <dbReference type="Proteomes" id="UP000652761"/>
    </source>
</evidence>
<dbReference type="Gene3D" id="2.60.40.150">
    <property type="entry name" value="C2 domain"/>
    <property type="match status" value="1"/>
</dbReference>